<dbReference type="OrthoDB" id="515352at2759"/>
<keyword evidence="8" id="KW-1185">Reference proteome</keyword>
<dbReference type="SUPFAM" id="SSF144232">
    <property type="entry name" value="HIT/MYND zinc finger-like"/>
    <property type="match status" value="2"/>
</dbReference>
<feature type="compositionally biased region" description="Basic and acidic residues" evidence="5">
    <location>
        <begin position="455"/>
        <end position="464"/>
    </location>
</feature>
<dbReference type="Proteomes" id="UP000239899">
    <property type="component" value="Unassembled WGS sequence"/>
</dbReference>
<dbReference type="Pfam" id="PF01753">
    <property type="entry name" value="zf-MYND"/>
    <property type="match status" value="1"/>
</dbReference>
<feature type="domain" description="MYND-type" evidence="6">
    <location>
        <begin position="1111"/>
        <end position="1160"/>
    </location>
</feature>
<dbReference type="PROSITE" id="PS50865">
    <property type="entry name" value="ZF_MYND_2"/>
    <property type="match status" value="2"/>
</dbReference>
<accession>A0A2P6U350</accession>
<evidence type="ECO:0000259" key="6">
    <source>
        <dbReference type="PROSITE" id="PS50865"/>
    </source>
</evidence>
<comment type="caution">
    <text evidence="7">The sequence shown here is derived from an EMBL/GenBank/DDBJ whole genome shotgun (WGS) entry which is preliminary data.</text>
</comment>
<dbReference type="InterPro" id="IPR002893">
    <property type="entry name" value="Znf_MYND"/>
</dbReference>
<keyword evidence="3" id="KW-0862">Zinc</keyword>
<dbReference type="AlphaFoldDB" id="A0A2P6U350"/>
<dbReference type="GO" id="GO:0008270">
    <property type="term" value="F:zinc ion binding"/>
    <property type="evidence" value="ECO:0007669"/>
    <property type="project" value="UniProtKB-KW"/>
</dbReference>
<feature type="domain" description="MYND-type" evidence="6">
    <location>
        <begin position="725"/>
        <end position="773"/>
    </location>
</feature>
<evidence type="ECO:0000256" key="1">
    <source>
        <dbReference type="ARBA" id="ARBA00022723"/>
    </source>
</evidence>
<keyword evidence="1" id="KW-0479">Metal-binding</keyword>
<dbReference type="Gene3D" id="6.10.140.2220">
    <property type="match status" value="2"/>
</dbReference>
<dbReference type="PANTHER" id="PTHR47570:SF1">
    <property type="entry name" value="ZINC ION BINDING PROTEIN"/>
    <property type="match status" value="1"/>
</dbReference>
<evidence type="ECO:0000256" key="4">
    <source>
        <dbReference type="PROSITE-ProRule" id="PRU00134"/>
    </source>
</evidence>
<keyword evidence="2 4" id="KW-0863">Zinc-finger</keyword>
<evidence type="ECO:0000256" key="5">
    <source>
        <dbReference type="SAM" id="MobiDB-lite"/>
    </source>
</evidence>
<protein>
    <submittedName>
        <fullName evidence="7">Zinc finger MYND domain-containing 19 Q7TSV3</fullName>
    </submittedName>
</protein>
<evidence type="ECO:0000256" key="2">
    <source>
        <dbReference type="ARBA" id="ARBA00022771"/>
    </source>
</evidence>
<dbReference type="EMBL" id="LHPG02000002">
    <property type="protein sequence ID" value="PRW60742.1"/>
    <property type="molecule type" value="Genomic_DNA"/>
</dbReference>
<sequence>MFAEPGSAEGSEQAAAQLLEAQLQTMAVCLVTGAHVGMHVVAPERVANWLAAMPALLSRLQAAPGDASVKDILEQAQLCHLPAVCHTLFTSGTYRELDAPLQRRGVTGQLVAQLAPAVSRLAVLLSLPPERRPPGITWAAARPLAALFTVLPLNGAVEQWLGQASSSQLVALLAGAAQLVAQLPAEQWPEGLPAAADEHAATATTLCLCLGMLGQKAAFPRAARALGSAQRKRLAPTLLAAVAQLPGVLQLMAAGLGLPAAPQQHNSDVLRIKSAASGQGVSLAVSSVSSLTALLQGWFDDDASSNPDGQPQPVPLLRGIGDALPWARAATAALRCGPALAAIDRRLDQLPGGRPPLSPGDVPSWGVLEQLLLLTARVVTAVSACADAATLPLPPGCPPLAELRAVVWSLHTAGCRFIHWAAADGWCRLVHHPPLVRSVLRVLNESIKAQFDLHTVEQDNERHGSSSGSRAGSGGGSGGGGAGGGGSSVIPRKLARTCKELEATCAAHWPAVQALAAACNLQQIVGVPGCSKLAISLAVCMGKGPVQLSTDADLPCMFEGMLGLVPRTPSTRSTHYSLVFLAAELAPRLAALLVTSGRSEAMPRELQGIDPTQLASVRMPPGDFISPAWRITADALCLEVVELISRAGLPPATIEALRTPAIALGELLVQHPGARAAQVRRKQLPLMKELLKLLQQVWELPEQQEAARLETAQAAATRACAYLRCANVGGGGGPAAGQGSGSSRCSACRVAWYCGESRSHADWRGPTGHRKSCKALAAAKAARRRAAVVDKRMLLMAAAGAGILLLGVRSGQTLATRMRNGKDEAELAYRASQLGIPGVGAPVRPIINKQTLQADALVVQAPDGRQFTVTVDPQAPSRLLLQDTASRSVYALQTKVDRVNINNSLAMRLLFGDEQWVGQLRQLRVAALSRAAAVEGNIVSQLQDPAERAQQAERLISLTEAAAESGHLAVVVASGGLLSLLLQTAAELARSSEDDAPQQACELLDGLGCLVEFLANATSSAVDNATETGMPDSLAAKLKQAARALRQQRQQVLAGLGSDASLADRADQLWHLVQPAADAVTLLHQWLKLPGTIKQQQLVASQAAAARSCAYLRCANVAGQGGPAAGQGVGSMRCSACHAVWYCGTACSHADWRAGHKRMCELLAAERQAAKAARAAGAAAQAAKLQ</sequence>
<name>A0A2P6U350_CHLSO</name>
<proteinExistence type="predicted"/>
<gene>
    <name evidence="7" type="ORF">C2E21_1287</name>
</gene>
<evidence type="ECO:0000313" key="7">
    <source>
        <dbReference type="EMBL" id="PRW60742.1"/>
    </source>
</evidence>
<feature type="region of interest" description="Disordered" evidence="5">
    <location>
        <begin position="455"/>
        <end position="487"/>
    </location>
</feature>
<reference evidence="7 8" key="1">
    <citation type="journal article" date="2018" name="Plant J.">
        <title>Genome sequences of Chlorella sorokiniana UTEX 1602 and Micractinium conductrix SAG 241.80: implications to maltose excretion by a green alga.</title>
        <authorList>
            <person name="Arriola M.B."/>
            <person name="Velmurugan N."/>
            <person name="Zhang Y."/>
            <person name="Plunkett M.H."/>
            <person name="Hondzo H."/>
            <person name="Barney B.M."/>
        </authorList>
    </citation>
    <scope>NUCLEOTIDE SEQUENCE [LARGE SCALE GENOMIC DNA]</scope>
    <source>
        <strain evidence="8">UTEX 1602</strain>
    </source>
</reference>
<organism evidence="7 8">
    <name type="scientific">Chlorella sorokiniana</name>
    <name type="common">Freshwater green alga</name>
    <dbReference type="NCBI Taxonomy" id="3076"/>
    <lineage>
        <taxon>Eukaryota</taxon>
        <taxon>Viridiplantae</taxon>
        <taxon>Chlorophyta</taxon>
        <taxon>core chlorophytes</taxon>
        <taxon>Trebouxiophyceae</taxon>
        <taxon>Chlorellales</taxon>
        <taxon>Chlorellaceae</taxon>
        <taxon>Chlorella clade</taxon>
        <taxon>Chlorella</taxon>
    </lineage>
</organism>
<feature type="compositionally biased region" description="Gly residues" evidence="5">
    <location>
        <begin position="471"/>
        <end position="487"/>
    </location>
</feature>
<evidence type="ECO:0000256" key="3">
    <source>
        <dbReference type="ARBA" id="ARBA00022833"/>
    </source>
</evidence>
<dbReference type="PANTHER" id="PTHR47570">
    <property type="entry name" value="ZINC ION BINDING PROTEIN"/>
    <property type="match status" value="1"/>
</dbReference>
<evidence type="ECO:0000313" key="8">
    <source>
        <dbReference type="Proteomes" id="UP000239899"/>
    </source>
</evidence>